<keyword evidence="1" id="KW-0812">Transmembrane</keyword>
<evidence type="ECO:0000313" key="4">
    <source>
        <dbReference type="Proteomes" id="UP000199531"/>
    </source>
</evidence>
<dbReference type="Pfam" id="PF13937">
    <property type="entry name" value="DUF4212"/>
    <property type="match status" value="1"/>
</dbReference>
<organism evidence="3 4">
    <name type="scientific">Brachymonas denitrificans DSM 15123</name>
    <dbReference type="NCBI Taxonomy" id="1121117"/>
    <lineage>
        <taxon>Bacteria</taxon>
        <taxon>Pseudomonadati</taxon>
        <taxon>Pseudomonadota</taxon>
        <taxon>Betaproteobacteria</taxon>
        <taxon>Burkholderiales</taxon>
        <taxon>Comamonadaceae</taxon>
        <taxon>Brachymonas</taxon>
    </lineage>
</organism>
<dbReference type="NCBIfam" id="TIGR03647">
    <property type="entry name" value="Na_symport_sm"/>
    <property type="match status" value="1"/>
</dbReference>
<dbReference type="EMBL" id="FOCW01000001">
    <property type="protein sequence ID" value="SEN26760.1"/>
    <property type="molecule type" value="Genomic_DNA"/>
</dbReference>
<keyword evidence="1" id="KW-1133">Transmembrane helix</keyword>
<sequence length="98" mass="11196">MESHEYSHRTPLAETEPVGWGWRGFLLGLWLVGSFGGMYFVRQLERITVLGWPLGYWLAAQGLIIGYVCIVACYAWIANRRERRQPPPALQDDTEEAA</sequence>
<protein>
    <submittedName>
        <fullName evidence="3">Putative solute:sodium symporter small subunit</fullName>
    </submittedName>
</protein>
<accession>A0A1H8F595</accession>
<feature type="domain" description="Sodium symporter small subunit" evidence="2">
    <location>
        <begin position="25"/>
        <end position="83"/>
    </location>
</feature>
<dbReference type="AlphaFoldDB" id="A0A1H8F595"/>
<dbReference type="STRING" id="1121117.SAMN02745977_00929"/>
<feature type="transmembrane region" description="Helical" evidence="1">
    <location>
        <begin position="54"/>
        <end position="77"/>
    </location>
</feature>
<evidence type="ECO:0000256" key="1">
    <source>
        <dbReference type="SAM" id="Phobius"/>
    </source>
</evidence>
<dbReference type="OrthoDB" id="9797746at2"/>
<proteinExistence type="predicted"/>
<gene>
    <name evidence="3" type="ORF">SAMN02745977_00929</name>
</gene>
<evidence type="ECO:0000259" key="2">
    <source>
        <dbReference type="Pfam" id="PF13937"/>
    </source>
</evidence>
<keyword evidence="4" id="KW-1185">Reference proteome</keyword>
<dbReference type="Proteomes" id="UP000199531">
    <property type="component" value="Unassembled WGS sequence"/>
</dbReference>
<keyword evidence="1" id="KW-0472">Membrane</keyword>
<dbReference type="InterPro" id="IPR019886">
    <property type="entry name" value="Na_symporter_ssu"/>
</dbReference>
<feature type="transmembrane region" description="Helical" evidence="1">
    <location>
        <begin position="20"/>
        <end position="42"/>
    </location>
</feature>
<name>A0A1H8F595_9BURK</name>
<dbReference type="RefSeq" id="WP_091814414.1">
    <property type="nucleotide sequence ID" value="NZ_FOCW01000001.1"/>
</dbReference>
<reference evidence="3 4" key="1">
    <citation type="submission" date="2016-10" db="EMBL/GenBank/DDBJ databases">
        <authorList>
            <person name="de Groot N.N."/>
        </authorList>
    </citation>
    <scope>NUCLEOTIDE SEQUENCE [LARGE SCALE GENOMIC DNA]</scope>
    <source>
        <strain evidence="3 4">DSM 15123</strain>
    </source>
</reference>
<evidence type="ECO:0000313" key="3">
    <source>
        <dbReference type="EMBL" id="SEN26760.1"/>
    </source>
</evidence>